<dbReference type="InterPro" id="IPR050237">
    <property type="entry name" value="ATP-dep_AMP-bd_enzyme"/>
</dbReference>
<organism evidence="2 3">
    <name type="scientific">Rhodococcus ruber</name>
    <dbReference type="NCBI Taxonomy" id="1830"/>
    <lineage>
        <taxon>Bacteria</taxon>
        <taxon>Bacillati</taxon>
        <taxon>Actinomycetota</taxon>
        <taxon>Actinomycetes</taxon>
        <taxon>Mycobacteriales</taxon>
        <taxon>Nocardiaceae</taxon>
        <taxon>Rhodococcus</taxon>
    </lineage>
</organism>
<evidence type="ECO:0000313" key="3">
    <source>
        <dbReference type="Proteomes" id="UP000042997"/>
    </source>
</evidence>
<accession>A0A098BXE1</accession>
<gene>
    <name evidence="2" type="ORF">RHRU231_950041</name>
</gene>
<dbReference type="PANTHER" id="PTHR43767:SF1">
    <property type="entry name" value="NONRIBOSOMAL PEPTIDE SYNTHASE PES1 (EUROFUNG)-RELATED"/>
    <property type="match status" value="1"/>
</dbReference>
<evidence type="ECO:0000313" key="2">
    <source>
        <dbReference type="EMBL" id="CDZ92391.1"/>
    </source>
</evidence>
<dbReference type="EMBL" id="CCSD01000111">
    <property type="protein sequence ID" value="CDZ92391.1"/>
    <property type="molecule type" value="Genomic_DNA"/>
</dbReference>
<feature type="domain" description="AMP-dependent synthetase/ligase" evidence="1">
    <location>
        <begin position="240"/>
        <end position="324"/>
    </location>
</feature>
<proteinExistence type="predicted"/>
<name>A0A098BXE1_9NOCA</name>
<reference evidence="2 3" key="1">
    <citation type="journal article" date="2014" name="Genome Announc.">
        <title>Draft Genome Sequence of Propane- and Butane-Oxidizing Actinobacterium Rhodococcus ruber IEGM 231.</title>
        <authorList>
            <person name="Ivshina I.B."/>
            <person name="Kuyukina M.S."/>
            <person name="Krivoruchko A.V."/>
            <person name="Barbe V."/>
            <person name="Fischer C."/>
        </authorList>
    </citation>
    <scope>NUCLEOTIDE SEQUENCE [LARGE SCALE GENOMIC DNA]</scope>
</reference>
<dbReference type="Proteomes" id="UP000042997">
    <property type="component" value="Unassembled WGS sequence"/>
</dbReference>
<sequence>MQAHDEAEVTMSVALVRVSCAAGWFRDERVSRRLDGVLRYEDLEPCLAELLDRSALRHSARVAAVDRAGNALTYGQMWSSAARVAGGLLDQGVGPADRVVVHCPNGFRWLYAFLGVVLAGGVPVLPDPTCSEPELEWIAEDSGAVLTLDGELPDGVAFLDEGAAPDELAVLYYVRKRGGGLHGVELTNENILSTIEAVVHAMDLTAEGARTVLTAPLSTAAGSAVQLLPTLAAGGTVVAAGARGVRVPWRHLRASFPAARCVRGWGVAETGGIGLLLPTDQRAAHPRSVGVPFGGMEVALLGPAADRGEGELLCRGPSVARRYWNDPEATAETFDDGWFRTGDQVHIDADGFVTPVAVRVS</sequence>
<dbReference type="InterPro" id="IPR000873">
    <property type="entry name" value="AMP-dep_synth/lig_dom"/>
</dbReference>
<dbReference type="AlphaFoldDB" id="A0A098BXE1"/>
<dbReference type="KEGG" id="rrz:CS378_23690"/>
<dbReference type="PANTHER" id="PTHR43767">
    <property type="entry name" value="LONG-CHAIN-FATTY-ACID--COA LIGASE"/>
    <property type="match status" value="1"/>
</dbReference>
<dbReference type="eggNOG" id="COG0318">
    <property type="taxonomic scope" value="Bacteria"/>
</dbReference>
<dbReference type="Pfam" id="PF00501">
    <property type="entry name" value="AMP-binding"/>
    <property type="match status" value="2"/>
</dbReference>
<protein>
    <submittedName>
        <fullName evidence="2">CoA synthetase</fullName>
    </submittedName>
</protein>
<dbReference type="SUPFAM" id="SSF56801">
    <property type="entry name" value="Acetyl-CoA synthetase-like"/>
    <property type="match status" value="1"/>
</dbReference>
<dbReference type="OrthoDB" id="9803968at2"/>
<evidence type="ECO:0000259" key="1">
    <source>
        <dbReference type="Pfam" id="PF00501"/>
    </source>
</evidence>
<dbReference type="Gene3D" id="3.40.50.12780">
    <property type="entry name" value="N-terminal domain of ligase-like"/>
    <property type="match status" value="2"/>
</dbReference>
<feature type="domain" description="AMP-dependent synthetase/ligase" evidence="1">
    <location>
        <begin position="52"/>
        <end position="148"/>
    </location>
</feature>
<dbReference type="InterPro" id="IPR042099">
    <property type="entry name" value="ANL_N_sf"/>
</dbReference>